<dbReference type="Proteomes" id="UP000289794">
    <property type="component" value="Chromosome"/>
</dbReference>
<feature type="modified residue" description="4-aspartylphosphate" evidence="6">
    <location>
        <position position="57"/>
    </location>
</feature>
<evidence type="ECO:0000313" key="10">
    <source>
        <dbReference type="Proteomes" id="UP000289794"/>
    </source>
</evidence>
<dbReference type="InterPro" id="IPR018062">
    <property type="entry name" value="HTH_AraC-typ_CS"/>
</dbReference>
<dbReference type="SMART" id="SM00448">
    <property type="entry name" value="REC"/>
    <property type="match status" value="1"/>
</dbReference>
<keyword evidence="2" id="KW-0805">Transcription regulation</keyword>
<dbReference type="InterPro" id="IPR009057">
    <property type="entry name" value="Homeodomain-like_sf"/>
</dbReference>
<name>A0A4P6LUB2_9FIRM</name>
<dbReference type="CDD" id="cd17536">
    <property type="entry name" value="REC_YesN-like"/>
    <property type="match status" value="1"/>
</dbReference>
<dbReference type="GO" id="GO:0003700">
    <property type="term" value="F:DNA-binding transcription factor activity"/>
    <property type="evidence" value="ECO:0007669"/>
    <property type="project" value="InterPro"/>
</dbReference>
<evidence type="ECO:0000313" key="9">
    <source>
        <dbReference type="EMBL" id="QBE95576.1"/>
    </source>
</evidence>
<dbReference type="InterPro" id="IPR020449">
    <property type="entry name" value="Tscrpt_reg_AraC-type_HTH"/>
</dbReference>
<dbReference type="PRINTS" id="PR00032">
    <property type="entry name" value="HTHARAC"/>
</dbReference>
<dbReference type="RefSeq" id="WP_130180079.1">
    <property type="nucleotide sequence ID" value="NZ_CP035945.1"/>
</dbReference>
<dbReference type="Pfam" id="PF12833">
    <property type="entry name" value="HTH_18"/>
    <property type="match status" value="1"/>
</dbReference>
<evidence type="ECO:0000256" key="1">
    <source>
        <dbReference type="ARBA" id="ARBA00018672"/>
    </source>
</evidence>
<dbReference type="SUPFAM" id="SSF52172">
    <property type="entry name" value="CheY-like"/>
    <property type="match status" value="1"/>
</dbReference>
<keyword evidence="6" id="KW-0597">Phosphoprotein</keyword>
<dbReference type="EMBL" id="CP035945">
    <property type="protein sequence ID" value="QBE95576.1"/>
    <property type="molecule type" value="Genomic_DNA"/>
</dbReference>
<dbReference type="SMART" id="SM00342">
    <property type="entry name" value="HTH_ARAC"/>
    <property type="match status" value="1"/>
</dbReference>
<dbReference type="Pfam" id="PF00072">
    <property type="entry name" value="Response_reg"/>
    <property type="match status" value="1"/>
</dbReference>
<dbReference type="PROSITE" id="PS01124">
    <property type="entry name" value="HTH_ARAC_FAMILY_2"/>
    <property type="match status" value="1"/>
</dbReference>
<dbReference type="PROSITE" id="PS00041">
    <property type="entry name" value="HTH_ARAC_FAMILY_1"/>
    <property type="match status" value="1"/>
</dbReference>
<evidence type="ECO:0000259" key="8">
    <source>
        <dbReference type="PROSITE" id="PS50110"/>
    </source>
</evidence>
<dbReference type="AlphaFoldDB" id="A0A4P6LUB2"/>
<dbReference type="GO" id="GO:0043565">
    <property type="term" value="F:sequence-specific DNA binding"/>
    <property type="evidence" value="ECO:0007669"/>
    <property type="project" value="InterPro"/>
</dbReference>
<keyword evidence="3" id="KW-0238">DNA-binding</keyword>
<dbReference type="InterPro" id="IPR011006">
    <property type="entry name" value="CheY-like_superfamily"/>
</dbReference>
<dbReference type="InterPro" id="IPR001789">
    <property type="entry name" value="Sig_transdc_resp-reg_receiver"/>
</dbReference>
<evidence type="ECO:0000256" key="3">
    <source>
        <dbReference type="ARBA" id="ARBA00023125"/>
    </source>
</evidence>
<comment type="function">
    <text evidence="5">May play the central regulatory role in sporulation. It may be an element of the effector pathway responsible for the activation of sporulation genes in response to nutritional stress. Spo0A may act in concert with spo0H (a sigma factor) to control the expression of some genes that are critical to the sporulation process.</text>
</comment>
<dbReference type="Gene3D" id="3.40.50.2300">
    <property type="match status" value="1"/>
</dbReference>
<sequence length="347" mass="40145">MQKYQVLFVDDDRAAGYIVSRFKVWEESDFTLKSIARSSTEALKLLEKEFYDLVITDIRMPGMDGLELIRVIREKYRRTVCVISSTYSDFQYAREGMRLGAADYISKPLTDRKMEEGLALVKNILDEQRSRNLTGADLLMTIDQGLENRLLEKMLKGEEIPDELLEDAAAGAEARYPKEPEKIAGILECLIQRIKEQMQKKYPWLRHFTDRENKLCPESCREDFAASLGKLSALSRRFQLSVQDNTLNRICTCLSAYIGEADALDRTAEEVELSKDYIRVLFRNKTGIGFNKYMTMMRMEYAKELLKTSNLKIYEIAEACGYSTIDYFAKKFKEYTGAAPIQYRKNH</sequence>
<evidence type="ECO:0000256" key="6">
    <source>
        <dbReference type="PROSITE-ProRule" id="PRU00169"/>
    </source>
</evidence>
<accession>A0A4P6LUB2</accession>
<proteinExistence type="predicted"/>
<protein>
    <recommendedName>
        <fullName evidence="1">Stage 0 sporulation protein A homolog</fullName>
    </recommendedName>
</protein>
<dbReference type="InterPro" id="IPR018060">
    <property type="entry name" value="HTH_AraC"/>
</dbReference>
<dbReference type="GO" id="GO:0000160">
    <property type="term" value="P:phosphorelay signal transduction system"/>
    <property type="evidence" value="ECO:0007669"/>
    <property type="project" value="InterPro"/>
</dbReference>
<evidence type="ECO:0000256" key="5">
    <source>
        <dbReference type="ARBA" id="ARBA00024867"/>
    </source>
</evidence>
<dbReference type="KEGG" id="bpro:PMF13cell1_01099"/>
<evidence type="ECO:0000256" key="2">
    <source>
        <dbReference type="ARBA" id="ARBA00023015"/>
    </source>
</evidence>
<organism evidence="9 10">
    <name type="scientific">Blautia producta</name>
    <dbReference type="NCBI Taxonomy" id="33035"/>
    <lineage>
        <taxon>Bacteria</taxon>
        <taxon>Bacillati</taxon>
        <taxon>Bacillota</taxon>
        <taxon>Clostridia</taxon>
        <taxon>Lachnospirales</taxon>
        <taxon>Lachnospiraceae</taxon>
        <taxon>Blautia</taxon>
    </lineage>
</organism>
<dbReference type="PROSITE" id="PS50110">
    <property type="entry name" value="RESPONSE_REGULATORY"/>
    <property type="match status" value="1"/>
</dbReference>
<dbReference type="PANTHER" id="PTHR43280:SF2">
    <property type="entry name" value="HTH-TYPE TRANSCRIPTIONAL REGULATOR EXSA"/>
    <property type="match status" value="1"/>
</dbReference>
<dbReference type="SUPFAM" id="SSF46689">
    <property type="entry name" value="Homeodomain-like"/>
    <property type="match status" value="1"/>
</dbReference>
<dbReference type="PANTHER" id="PTHR43280">
    <property type="entry name" value="ARAC-FAMILY TRANSCRIPTIONAL REGULATOR"/>
    <property type="match status" value="1"/>
</dbReference>
<reference evidence="9 10" key="1">
    <citation type="submission" date="2019-01" db="EMBL/GenBank/DDBJ databases">
        <title>PMF-metabolizing Aryl O-demethylase.</title>
        <authorList>
            <person name="Kim M."/>
        </authorList>
    </citation>
    <scope>NUCLEOTIDE SEQUENCE [LARGE SCALE GENOMIC DNA]</scope>
    <source>
        <strain evidence="9 10">PMF1</strain>
    </source>
</reference>
<dbReference type="Gene3D" id="1.10.10.60">
    <property type="entry name" value="Homeodomain-like"/>
    <property type="match status" value="1"/>
</dbReference>
<evidence type="ECO:0000259" key="7">
    <source>
        <dbReference type="PROSITE" id="PS01124"/>
    </source>
</evidence>
<feature type="domain" description="HTH araC/xylS-type" evidence="7">
    <location>
        <begin position="248"/>
        <end position="346"/>
    </location>
</feature>
<evidence type="ECO:0000256" key="4">
    <source>
        <dbReference type="ARBA" id="ARBA00023163"/>
    </source>
</evidence>
<feature type="domain" description="Response regulatory" evidence="8">
    <location>
        <begin position="5"/>
        <end position="122"/>
    </location>
</feature>
<keyword evidence="4" id="KW-0804">Transcription</keyword>
<gene>
    <name evidence="9" type="ORF">PMF13cell1_01099</name>
</gene>